<accession>A0ACC0F5T7</accession>
<name>A0ACC0F5T7_9ERIC</name>
<reference evidence="1 2" key="1">
    <citation type="journal article" date="2022" name="Plant J.">
        <title>Chromosome-level genome of Camellia lanceoleosa provides a valuable resource for understanding genome evolution and self-incompatibility.</title>
        <authorList>
            <person name="Gong W."/>
            <person name="Xiao S."/>
            <person name="Wang L."/>
            <person name="Liao Z."/>
            <person name="Chang Y."/>
            <person name="Mo W."/>
            <person name="Hu G."/>
            <person name="Li W."/>
            <person name="Zhao G."/>
            <person name="Zhu H."/>
            <person name="Hu X."/>
            <person name="Ji K."/>
            <person name="Xiang X."/>
            <person name="Song Q."/>
            <person name="Yuan D."/>
            <person name="Jin S."/>
            <person name="Zhang L."/>
        </authorList>
    </citation>
    <scope>NUCLEOTIDE SEQUENCE [LARGE SCALE GENOMIC DNA]</scope>
    <source>
        <strain evidence="1">SQ_2022a</strain>
    </source>
</reference>
<gene>
    <name evidence="1" type="ORF">LOK49_LG15G02523</name>
</gene>
<dbReference type="EMBL" id="CM045768">
    <property type="protein sequence ID" value="KAI7983883.1"/>
    <property type="molecule type" value="Genomic_DNA"/>
</dbReference>
<proteinExistence type="predicted"/>
<protein>
    <submittedName>
        <fullName evidence="1">Homoserine dehydrogenase</fullName>
    </submittedName>
</protein>
<evidence type="ECO:0000313" key="1">
    <source>
        <dbReference type="EMBL" id="KAI7983883.1"/>
    </source>
</evidence>
<organism evidence="1 2">
    <name type="scientific">Camellia lanceoleosa</name>
    <dbReference type="NCBI Taxonomy" id="1840588"/>
    <lineage>
        <taxon>Eukaryota</taxon>
        <taxon>Viridiplantae</taxon>
        <taxon>Streptophyta</taxon>
        <taxon>Embryophyta</taxon>
        <taxon>Tracheophyta</taxon>
        <taxon>Spermatophyta</taxon>
        <taxon>Magnoliopsida</taxon>
        <taxon>eudicotyledons</taxon>
        <taxon>Gunneridae</taxon>
        <taxon>Pentapetalae</taxon>
        <taxon>asterids</taxon>
        <taxon>Ericales</taxon>
        <taxon>Theaceae</taxon>
        <taxon>Camellia</taxon>
    </lineage>
</organism>
<dbReference type="Proteomes" id="UP001060215">
    <property type="component" value="Chromosome 11"/>
</dbReference>
<comment type="caution">
    <text evidence="1">The sequence shown here is derived from an EMBL/GenBank/DDBJ whole genome shotgun (WGS) entry which is preliminary data.</text>
</comment>
<evidence type="ECO:0000313" key="2">
    <source>
        <dbReference type="Proteomes" id="UP001060215"/>
    </source>
</evidence>
<keyword evidence="2" id="KW-1185">Reference proteome</keyword>
<sequence length="71" mass="7672">MDHYTIRCEVGIQELPKNSPLGRLRGSDNVLEISSRCYNQQPLVIQGAGAGNDTTAAGVLADILDIQDLFV</sequence>